<protein>
    <submittedName>
        <fullName evidence="2">AbrB/MazE/SpoVT family DNA-binding domain-containing protein</fullName>
    </submittedName>
</protein>
<dbReference type="SUPFAM" id="SSF89447">
    <property type="entry name" value="AbrB/MazE/MraZ-like"/>
    <property type="match status" value="1"/>
</dbReference>
<name>A0ABY7GQV4_9GAMM</name>
<dbReference type="Gene3D" id="2.10.260.10">
    <property type="match status" value="1"/>
</dbReference>
<proteinExistence type="predicted"/>
<dbReference type="InterPro" id="IPR037914">
    <property type="entry name" value="SpoVT-AbrB_sf"/>
</dbReference>
<dbReference type="InterPro" id="IPR007159">
    <property type="entry name" value="SpoVT-AbrB_dom"/>
</dbReference>
<dbReference type="Proteomes" id="UP001162780">
    <property type="component" value="Chromosome"/>
</dbReference>
<dbReference type="Pfam" id="PF04014">
    <property type="entry name" value="MazE_antitoxin"/>
    <property type="match status" value="1"/>
</dbReference>
<evidence type="ECO:0000313" key="2">
    <source>
        <dbReference type="EMBL" id="WAR46883.1"/>
    </source>
</evidence>
<dbReference type="SMART" id="SM00966">
    <property type="entry name" value="SpoVT_AbrB"/>
    <property type="match status" value="1"/>
</dbReference>
<dbReference type="NCBIfam" id="TIGR01439">
    <property type="entry name" value="lp_hng_hel_AbrB"/>
    <property type="match status" value="1"/>
</dbReference>
<evidence type="ECO:0000259" key="1">
    <source>
        <dbReference type="SMART" id="SM00966"/>
    </source>
</evidence>
<sequence>MKLPATKIRLTPIVTVDYQGDAMARLTRKRQVTLPKAVCNAIGFQAGDFVDVFAHDGMIHVVKVDSDNLAAKSNDSIKCKDLPTIDDIKNSQ</sequence>
<dbReference type="RefSeq" id="WP_255187796.1">
    <property type="nucleotide sequence ID" value="NZ_CP113517.1"/>
</dbReference>
<keyword evidence="2" id="KW-0238">DNA-binding</keyword>
<keyword evidence="3" id="KW-1185">Reference proteome</keyword>
<feature type="domain" description="SpoVT-AbrB" evidence="1">
    <location>
        <begin position="24"/>
        <end position="69"/>
    </location>
</feature>
<accession>A0ABY7GQV4</accession>
<dbReference type="GO" id="GO:0003677">
    <property type="term" value="F:DNA binding"/>
    <property type="evidence" value="ECO:0007669"/>
    <property type="project" value="UniProtKB-KW"/>
</dbReference>
<organism evidence="2 3">
    <name type="scientific">Methylomonas rapida</name>
    <dbReference type="NCBI Taxonomy" id="2963939"/>
    <lineage>
        <taxon>Bacteria</taxon>
        <taxon>Pseudomonadati</taxon>
        <taxon>Pseudomonadota</taxon>
        <taxon>Gammaproteobacteria</taxon>
        <taxon>Methylococcales</taxon>
        <taxon>Methylococcaceae</taxon>
        <taxon>Methylomonas</taxon>
    </lineage>
</organism>
<reference evidence="2" key="1">
    <citation type="submission" date="2022-11" db="EMBL/GenBank/DDBJ databases">
        <title>Methylomonas rapida sp. nov., Carotenoid-Producing Obligate Methanotrophs with High Growth Characteristics and Biotechnological Potential.</title>
        <authorList>
            <person name="Tikhonova E.N."/>
            <person name="Suleimanov R.Z."/>
            <person name="Miroshnikov K."/>
            <person name="Oshkin I.Y."/>
            <person name="Belova S.E."/>
            <person name="Danilova O.V."/>
            <person name="Ashikhmin A."/>
            <person name="Konopkin A."/>
            <person name="But S.Y."/>
            <person name="Khmelenina V.N."/>
            <person name="Kuznetsov N."/>
            <person name="Pimenov N.V."/>
            <person name="Dedysh S.N."/>
        </authorList>
    </citation>
    <scope>NUCLEOTIDE SEQUENCE</scope>
    <source>
        <strain evidence="2">MP1</strain>
    </source>
</reference>
<gene>
    <name evidence="2" type="ORF">NM686_010330</name>
</gene>
<dbReference type="EMBL" id="CP113517">
    <property type="protein sequence ID" value="WAR46883.1"/>
    <property type="molecule type" value="Genomic_DNA"/>
</dbReference>
<evidence type="ECO:0000313" key="3">
    <source>
        <dbReference type="Proteomes" id="UP001162780"/>
    </source>
</evidence>